<feature type="binding site" evidence="14">
    <location>
        <begin position="50"/>
        <end position="54"/>
    </location>
    <ligand>
        <name>NAD(+)</name>
        <dbReference type="ChEBI" id="CHEBI:57540"/>
    </ligand>
</feature>
<evidence type="ECO:0000256" key="13">
    <source>
        <dbReference type="ARBA" id="ARBA00060881"/>
    </source>
</evidence>
<dbReference type="SUPFAM" id="SSF52113">
    <property type="entry name" value="BRCT domain"/>
    <property type="match status" value="1"/>
</dbReference>
<comment type="similarity">
    <text evidence="13 14">Belongs to the NAD-dependent DNA ligase family. LigA subfamily.</text>
</comment>
<dbReference type="Pfam" id="PF03120">
    <property type="entry name" value="OB_DNA_ligase"/>
    <property type="match status" value="1"/>
</dbReference>
<dbReference type="PIRSF" id="PIRSF001604">
    <property type="entry name" value="LigA"/>
    <property type="match status" value="1"/>
</dbReference>
<protein>
    <recommendedName>
        <fullName evidence="3 14">DNA ligase</fullName>
        <ecNumber evidence="2 14">6.5.1.2</ecNumber>
    </recommendedName>
    <alternativeName>
        <fullName evidence="14">Polydeoxyribonucleotide synthase [NAD(+)]</fullName>
    </alternativeName>
</protein>
<evidence type="ECO:0000256" key="5">
    <source>
        <dbReference type="ARBA" id="ARBA00022705"/>
    </source>
</evidence>
<dbReference type="PROSITE" id="PS50172">
    <property type="entry name" value="BRCT"/>
    <property type="match status" value="1"/>
</dbReference>
<dbReference type="SMART" id="SM00292">
    <property type="entry name" value="BRCT"/>
    <property type="match status" value="1"/>
</dbReference>
<keyword evidence="9 14" id="KW-0460">Magnesium</keyword>
<comment type="catalytic activity">
    <reaction evidence="12 14">
        <text>NAD(+) + (deoxyribonucleotide)n-3'-hydroxyl + 5'-phospho-(deoxyribonucleotide)m = (deoxyribonucleotide)n+m + AMP + beta-nicotinamide D-nucleotide.</text>
        <dbReference type="EC" id="6.5.1.2"/>
    </reaction>
</comment>
<feature type="binding site" evidence="14">
    <location>
        <position position="428"/>
    </location>
    <ligand>
        <name>Zn(2+)</name>
        <dbReference type="ChEBI" id="CHEBI:29105"/>
    </ligand>
</feature>
<dbReference type="GO" id="GO:0046872">
    <property type="term" value="F:metal ion binding"/>
    <property type="evidence" value="ECO:0007669"/>
    <property type="project" value="UniProtKB-KW"/>
</dbReference>
<comment type="function">
    <text evidence="1 14">DNA ligase that catalyzes the formation of phosphodiester linkages between 5'-phosphoryl and 3'-hydroxyl groups in double-stranded DNA using NAD as a coenzyme and as the energy source for the reaction. It is essential for DNA replication and repair of damaged DNA.</text>
</comment>
<dbReference type="Gene3D" id="2.40.50.140">
    <property type="entry name" value="Nucleic acid-binding proteins"/>
    <property type="match status" value="1"/>
</dbReference>
<dbReference type="InterPro" id="IPR001679">
    <property type="entry name" value="DNA_ligase"/>
</dbReference>
<keyword evidence="8 14" id="KW-0862">Zinc</keyword>
<reference evidence="16" key="1">
    <citation type="submission" date="2022-04" db="EMBL/GenBank/DDBJ databases">
        <title>Desulfatitalea alkaliphila sp. nov., a novel anaerobic sulfate-reducing bacterium isolated from terrestrial mud volcano, Taman Peninsula, Russia.</title>
        <authorList>
            <person name="Khomyakova M.A."/>
            <person name="Merkel A.Y."/>
            <person name="Slobodkin A.I."/>
        </authorList>
    </citation>
    <scope>NUCLEOTIDE SEQUENCE</scope>
    <source>
        <strain evidence="16">M08but</strain>
    </source>
</reference>
<dbReference type="GO" id="GO:0006281">
    <property type="term" value="P:DNA repair"/>
    <property type="evidence" value="ECO:0007669"/>
    <property type="project" value="UniProtKB-KW"/>
</dbReference>
<evidence type="ECO:0000256" key="2">
    <source>
        <dbReference type="ARBA" id="ARBA00012722"/>
    </source>
</evidence>
<dbReference type="SUPFAM" id="SSF56091">
    <property type="entry name" value="DNA ligase/mRNA capping enzyme, catalytic domain"/>
    <property type="match status" value="1"/>
</dbReference>
<dbReference type="CDD" id="cd00114">
    <property type="entry name" value="LIGANc"/>
    <property type="match status" value="1"/>
</dbReference>
<dbReference type="Pfam" id="PF01653">
    <property type="entry name" value="DNA_ligase_aden"/>
    <property type="match status" value="1"/>
</dbReference>
<evidence type="ECO:0000313" key="16">
    <source>
        <dbReference type="EMBL" id="MCJ8498986.1"/>
    </source>
</evidence>
<feature type="binding site" evidence="14">
    <location>
        <position position="191"/>
    </location>
    <ligand>
        <name>NAD(+)</name>
        <dbReference type="ChEBI" id="CHEBI:57540"/>
    </ligand>
</feature>
<keyword evidence="14" id="KW-0464">Manganese</keyword>
<feature type="binding site" evidence="14">
    <location>
        <begin position="99"/>
        <end position="100"/>
    </location>
    <ligand>
        <name>NAD(+)</name>
        <dbReference type="ChEBI" id="CHEBI:57540"/>
    </ligand>
</feature>
<dbReference type="FunFam" id="1.10.150.20:FF:000006">
    <property type="entry name" value="DNA ligase"/>
    <property type="match status" value="1"/>
</dbReference>
<dbReference type="GO" id="GO:0003677">
    <property type="term" value="F:DNA binding"/>
    <property type="evidence" value="ECO:0007669"/>
    <property type="project" value="InterPro"/>
</dbReference>
<dbReference type="PANTHER" id="PTHR23389">
    <property type="entry name" value="CHROMOSOME TRANSMISSION FIDELITY FACTOR 18"/>
    <property type="match status" value="1"/>
</dbReference>
<dbReference type="EMBL" id="JALJRB010000001">
    <property type="protein sequence ID" value="MCJ8498986.1"/>
    <property type="molecule type" value="Genomic_DNA"/>
</dbReference>
<dbReference type="Gene3D" id="1.10.287.610">
    <property type="entry name" value="Helix hairpin bin"/>
    <property type="match status" value="1"/>
</dbReference>
<dbReference type="SMART" id="SM00532">
    <property type="entry name" value="LIGANc"/>
    <property type="match status" value="1"/>
</dbReference>
<dbReference type="HAMAP" id="MF_01588">
    <property type="entry name" value="DNA_ligase_A"/>
    <property type="match status" value="1"/>
</dbReference>
<dbReference type="InterPro" id="IPR041663">
    <property type="entry name" value="DisA/LigA_HHH"/>
</dbReference>
<keyword evidence="17" id="KW-1185">Reference proteome</keyword>
<dbReference type="Gene3D" id="6.20.10.30">
    <property type="match status" value="1"/>
</dbReference>
<dbReference type="GO" id="GO:0003911">
    <property type="term" value="F:DNA ligase (NAD+) activity"/>
    <property type="evidence" value="ECO:0007669"/>
    <property type="project" value="UniProtKB-UniRule"/>
</dbReference>
<feature type="active site" description="N6-AMP-lysine intermediate" evidence="14">
    <location>
        <position position="132"/>
    </location>
</feature>
<evidence type="ECO:0000256" key="12">
    <source>
        <dbReference type="ARBA" id="ARBA00034005"/>
    </source>
</evidence>
<dbReference type="InterPro" id="IPR010994">
    <property type="entry name" value="RuvA_2-like"/>
</dbReference>
<dbReference type="InterPro" id="IPR004150">
    <property type="entry name" value="NAD_DNA_ligase_OB"/>
</dbReference>
<evidence type="ECO:0000256" key="1">
    <source>
        <dbReference type="ARBA" id="ARBA00004067"/>
    </source>
</evidence>
<dbReference type="CDD" id="cd17748">
    <property type="entry name" value="BRCT_DNA_ligase_like"/>
    <property type="match status" value="1"/>
</dbReference>
<gene>
    <name evidence="14 16" type="primary">ligA</name>
    <name evidence="16" type="ORF">MRX98_00255</name>
</gene>
<feature type="binding site" evidence="14">
    <location>
        <position position="130"/>
    </location>
    <ligand>
        <name>NAD(+)</name>
        <dbReference type="ChEBI" id="CHEBI:57540"/>
    </ligand>
</feature>
<evidence type="ECO:0000259" key="15">
    <source>
        <dbReference type="PROSITE" id="PS50172"/>
    </source>
</evidence>
<evidence type="ECO:0000256" key="4">
    <source>
        <dbReference type="ARBA" id="ARBA00022598"/>
    </source>
</evidence>
<keyword evidence="5 14" id="KW-0235">DNA replication</keyword>
<evidence type="ECO:0000256" key="7">
    <source>
        <dbReference type="ARBA" id="ARBA00022763"/>
    </source>
</evidence>
<dbReference type="Pfam" id="PF14520">
    <property type="entry name" value="HHH_5"/>
    <property type="match status" value="1"/>
</dbReference>
<dbReference type="GO" id="GO:0006260">
    <property type="term" value="P:DNA replication"/>
    <property type="evidence" value="ECO:0007669"/>
    <property type="project" value="UniProtKB-KW"/>
</dbReference>
<evidence type="ECO:0000256" key="14">
    <source>
        <dbReference type="HAMAP-Rule" id="MF_01588"/>
    </source>
</evidence>
<comment type="cofactor">
    <cofactor evidence="14">
        <name>Mg(2+)</name>
        <dbReference type="ChEBI" id="CHEBI:18420"/>
    </cofactor>
    <cofactor evidence="14">
        <name>Mn(2+)</name>
        <dbReference type="ChEBI" id="CHEBI:29035"/>
    </cofactor>
</comment>
<dbReference type="InterPro" id="IPR033136">
    <property type="entry name" value="DNA_ligase_CS"/>
</dbReference>
<feature type="binding site" evidence="14">
    <location>
        <position position="425"/>
    </location>
    <ligand>
        <name>Zn(2+)</name>
        <dbReference type="ChEBI" id="CHEBI:29105"/>
    </ligand>
</feature>
<dbReference type="PANTHER" id="PTHR23389:SF9">
    <property type="entry name" value="DNA LIGASE"/>
    <property type="match status" value="1"/>
</dbReference>
<dbReference type="NCBIfam" id="NF005932">
    <property type="entry name" value="PRK07956.1"/>
    <property type="match status" value="1"/>
</dbReference>
<dbReference type="SUPFAM" id="SSF50249">
    <property type="entry name" value="Nucleic acid-binding proteins"/>
    <property type="match status" value="1"/>
</dbReference>
<dbReference type="Proteomes" id="UP001165427">
    <property type="component" value="Unassembled WGS sequence"/>
</dbReference>
<dbReference type="Gene3D" id="3.30.470.30">
    <property type="entry name" value="DNA ligase/mRNA capping enzyme"/>
    <property type="match status" value="1"/>
</dbReference>
<dbReference type="InterPro" id="IPR013840">
    <property type="entry name" value="DNAligase_N"/>
</dbReference>
<comment type="caution">
    <text evidence="16">The sequence shown here is derived from an EMBL/GenBank/DDBJ whole genome shotgun (WGS) entry which is preliminary data.</text>
</comment>
<evidence type="ECO:0000313" key="17">
    <source>
        <dbReference type="Proteomes" id="UP001165427"/>
    </source>
</evidence>
<feature type="binding site" evidence="14">
    <location>
        <position position="447"/>
    </location>
    <ligand>
        <name>Zn(2+)</name>
        <dbReference type="ChEBI" id="CHEBI:29105"/>
    </ligand>
</feature>
<dbReference type="Gene3D" id="1.10.150.20">
    <property type="entry name" value="5' to 3' exonuclease, C-terminal subdomain"/>
    <property type="match status" value="2"/>
</dbReference>
<sequence length="682" mass="76202">MDYKRNPPETFKDVDAMSGEEAQREVKALREGIEFHDYRYYVKNQPVIADALYDKLFRRLQELESAFPELQSETSPTRRVGAAAVSRLKKINHCAPMLSLDAGLEAADVARFIDFVRRNVGDEETAFVLEPKFDGFSVEIVYDRGVLKYGATRGDGQAGEDITHNLKTIAAVPLRLQRRNDAPDTLSVRGEVFMLRKGFQQLNRRRIEQGEAPFANPRNAAAGTMRQLDPKNVAGKPLDIVFYEILSTDGGMPATHSEMLKQLSEWGLKTYDRNQKVRSLEQIKSYRNNLAEERAHIEWDIDGLVIKLNDYAQRERLGVRHRSPRWAFAWKFPPKEEVTTLEDIVVQVGRTGILTPVALLAPVDVGGVTVSRATLHNESEVKRKDVRPGDQVRIARAGDVIPEVVERVDRPGKARGDPFAMPSQCPACHGRVHKEGAYHFCSNRLQCPAQLIGAIIHYASRPALNIDGLGEKTAAQLVHRELVKDISDLYRLTEADFLKLTGFAEKSARQLHQAIQARTRPGLDRFIYALGIRHVGQRIARILAETFAHFDRLARADRSELEAIAEIGPEIAQSVTSFFGQDDNRQVLARLEQAGVQVVGTTDAGRSRPLEGKTFVFSGKLDEYTRTEAEAKVAALGGRATSSVSGNTDYMVAGHDPGSKYEQARKQNIPIIDEDGFKKLVS</sequence>
<feature type="binding site" evidence="14">
    <location>
        <position position="441"/>
    </location>
    <ligand>
        <name>Zn(2+)</name>
        <dbReference type="ChEBI" id="CHEBI:29105"/>
    </ligand>
</feature>
<evidence type="ECO:0000256" key="10">
    <source>
        <dbReference type="ARBA" id="ARBA00023027"/>
    </source>
</evidence>
<evidence type="ECO:0000256" key="6">
    <source>
        <dbReference type="ARBA" id="ARBA00022723"/>
    </source>
</evidence>
<name>A0AA41R167_9BACT</name>
<evidence type="ECO:0000256" key="3">
    <source>
        <dbReference type="ARBA" id="ARBA00013308"/>
    </source>
</evidence>
<dbReference type="EC" id="6.5.1.2" evidence="2 14"/>
<keyword evidence="7 14" id="KW-0227">DNA damage</keyword>
<dbReference type="SUPFAM" id="SSF47781">
    <property type="entry name" value="RuvA domain 2-like"/>
    <property type="match status" value="1"/>
</dbReference>
<evidence type="ECO:0000256" key="8">
    <source>
        <dbReference type="ARBA" id="ARBA00022833"/>
    </source>
</evidence>
<feature type="domain" description="BRCT" evidence="15">
    <location>
        <begin position="605"/>
        <end position="682"/>
    </location>
</feature>
<dbReference type="PROSITE" id="PS01056">
    <property type="entry name" value="DNA_LIGASE_N2"/>
    <property type="match status" value="1"/>
</dbReference>
<proteinExistence type="inferred from homology"/>
<accession>A0AA41R167</accession>
<keyword evidence="11 14" id="KW-0234">DNA repair</keyword>
<feature type="binding site" evidence="14">
    <location>
        <position position="307"/>
    </location>
    <ligand>
        <name>NAD(+)</name>
        <dbReference type="ChEBI" id="CHEBI:57540"/>
    </ligand>
</feature>
<keyword evidence="10 14" id="KW-0520">NAD</keyword>
<feature type="binding site" evidence="14">
    <location>
        <position position="331"/>
    </location>
    <ligand>
        <name>NAD(+)</name>
        <dbReference type="ChEBI" id="CHEBI:57540"/>
    </ligand>
</feature>
<keyword evidence="6 14" id="KW-0479">Metal-binding</keyword>
<organism evidence="16 17">
    <name type="scientific">Desulfatitalea alkaliphila</name>
    <dbReference type="NCBI Taxonomy" id="2929485"/>
    <lineage>
        <taxon>Bacteria</taxon>
        <taxon>Pseudomonadati</taxon>
        <taxon>Thermodesulfobacteriota</taxon>
        <taxon>Desulfobacteria</taxon>
        <taxon>Desulfobacterales</taxon>
        <taxon>Desulfosarcinaceae</taxon>
        <taxon>Desulfatitalea</taxon>
    </lineage>
</organism>
<keyword evidence="4 14" id="KW-0436">Ligase</keyword>
<dbReference type="InterPro" id="IPR001357">
    <property type="entry name" value="BRCT_dom"/>
</dbReference>
<dbReference type="InterPro" id="IPR013839">
    <property type="entry name" value="DNAligase_adenylation"/>
</dbReference>
<dbReference type="NCBIfam" id="TIGR00575">
    <property type="entry name" value="dnlj"/>
    <property type="match status" value="1"/>
</dbReference>
<dbReference type="SMART" id="SM00278">
    <property type="entry name" value="HhH1"/>
    <property type="match status" value="4"/>
</dbReference>
<dbReference type="RefSeq" id="WP_246901996.1">
    <property type="nucleotide sequence ID" value="NZ_JALJRB010000001.1"/>
</dbReference>
<evidence type="ECO:0000256" key="11">
    <source>
        <dbReference type="ARBA" id="ARBA00023204"/>
    </source>
</evidence>
<evidence type="ECO:0000256" key="9">
    <source>
        <dbReference type="ARBA" id="ARBA00022842"/>
    </source>
</evidence>
<dbReference type="FunFam" id="1.10.150.20:FF:000007">
    <property type="entry name" value="DNA ligase"/>
    <property type="match status" value="1"/>
</dbReference>
<dbReference type="FunFam" id="2.40.50.140:FF:000012">
    <property type="entry name" value="DNA ligase"/>
    <property type="match status" value="1"/>
</dbReference>
<dbReference type="AlphaFoldDB" id="A0AA41R167"/>
<dbReference type="Pfam" id="PF12826">
    <property type="entry name" value="HHH_2"/>
    <property type="match status" value="1"/>
</dbReference>
<dbReference type="Pfam" id="PF00533">
    <property type="entry name" value="BRCT"/>
    <property type="match status" value="1"/>
</dbReference>
<dbReference type="InterPro" id="IPR036420">
    <property type="entry name" value="BRCT_dom_sf"/>
</dbReference>
<dbReference type="InterPro" id="IPR003583">
    <property type="entry name" value="Hlx-hairpin-Hlx_DNA-bd_motif"/>
</dbReference>
<feature type="binding site" evidence="14">
    <location>
        <position position="153"/>
    </location>
    <ligand>
        <name>NAD(+)</name>
        <dbReference type="ChEBI" id="CHEBI:57540"/>
    </ligand>
</feature>
<dbReference type="InterPro" id="IPR012340">
    <property type="entry name" value="NA-bd_OB-fold"/>
</dbReference>
<dbReference type="Gene3D" id="3.40.50.10190">
    <property type="entry name" value="BRCT domain"/>
    <property type="match status" value="1"/>
</dbReference>